<feature type="region of interest" description="Disordered" evidence="5">
    <location>
        <begin position="293"/>
        <end position="349"/>
    </location>
</feature>
<dbReference type="AlphaFoldDB" id="A0A1A8X0S9"/>
<dbReference type="RefSeq" id="XP_028862240.1">
    <property type="nucleotide sequence ID" value="XM_029005674.1"/>
</dbReference>
<keyword evidence="11" id="KW-1185">Reference proteome</keyword>
<keyword evidence="4" id="KW-0677">Repeat</keyword>
<dbReference type="VEuPathDB" id="PlasmoDB:PmUG01_10046600"/>
<feature type="compositionally biased region" description="Basic and acidic residues" evidence="5">
    <location>
        <begin position="325"/>
        <end position="348"/>
    </location>
</feature>
<feature type="chain" id="PRO_5015059748" description="S-antigen protein" evidence="6">
    <location>
        <begin position="24"/>
        <end position="405"/>
    </location>
</feature>
<evidence type="ECO:0000256" key="4">
    <source>
        <dbReference type="ARBA" id="ARBA00022737"/>
    </source>
</evidence>
<dbReference type="EMBL" id="FLQW01004884">
    <property type="protein sequence ID" value="SBS97769.1"/>
    <property type="molecule type" value="Genomic_DNA"/>
</dbReference>
<proteinExistence type="predicted"/>
<dbReference type="GO" id="GO:0020003">
    <property type="term" value="C:symbiont-containing vacuole"/>
    <property type="evidence" value="ECO:0007669"/>
    <property type="project" value="UniProtKB-SubCell"/>
</dbReference>
<feature type="compositionally biased region" description="Polar residues" evidence="5">
    <location>
        <begin position="252"/>
        <end position="270"/>
    </location>
</feature>
<dbReference type="Proteomes" id="UP000219813">
    <property type="component" value="Chromosome 10"/>
</dbReference>
<dbReference type="EMBL" id="LT594631">
    <property type="protein sequence ID" value="SCN45228.1"/>
    <property type="molecule type" value="Genomic_DNA"/>
</dbReference>
<evidence type="ECO:0000313" key="8">
    <source>
        <dbReference type="EMBL" id="SBS97769.1"/>
    </source>
</evidence>
<feature type="compositionally biased region" description="Basic and acidic residues" evidence="5">
    <location>
        <begin position="215"/>
        <end position="228"/>
    </location>
</feature>
<feature type="region of interest" description="Disordered" evidence="5">
    <location>
        <begin position="163"/>
        <end position="183"/>
    </location>
</feature>
<evidence type="ECO:0000256" key="6">
    <source>
        <dbReference type="SAM" id="SignalP"/>
    </source>
</evidence>
<evidence type="ECO:0000256" key="1">
    <source>
        <dbReference type="ARBA" id="ARBA00003457"/>
    </source>
</evidence>
<evidence type="ECO:0000256" key="5">
    <source>
        <dbReference type="SAM" id="MobiDB-lite"/>
    </source>
</evidence>
<comment type="subcellular location">
    <subcellularLocation>
        <location evidence="2">Parasitophorous vacuole</location>
    </subcellularLocation>
</comment>
<dbReference type="InterPro" id="IPR010784">
    <property type="entry name" value="Merozoite_SPAM"/>
</dbReference>
<protein>
    <recommendedName>
        <fullName evidence="3">S-antigen protein</fullName>
    </recommendedName>
</protein>
<sequence>MMRILDITFYLFFLNLYIYITSSRVINDDNNEQGTFQRKYNLRKGSEYNNKFYGNSVNGLADLQHGDISIRGNDEKLNEGVDASDSSHESEVRRTEGLTRNLVNDNNPGNTALNNSEVSESGTLPIAGTETHKEEEDHDDHQENGTCCHVIDEFIDCNDFDTTSDKESKTSDSHATESTDHHKDEECCHVIDEFIDCDDFDTTNDKQSISGGTQTRHEVADANQRQEENTSSGDRTTIPQNTGQIRNEGESTRTTVPSPNVTTSDGQNNPYLQEVKEELTENDEDETVVKELEEVTEVEEQSETEAEKVLEETEEEEEEDELKEVEEKQQHKAGKSKDESNPSADDTKSYTPYIEEYKYVHKTKKAANLFVKSMLRSFSGDLNVADILNGLENDMNNLFYQFVNN</sequence>
<feature type="signal peptide" evidence="6">
    <location>
        <begin position="1"/>
        <end position="23"/>
    </location>
</feature>
<gene>
    <name evidence="9" type="primary">PmUG01_10046600</name>
    <name evidence="8" type="ORF">PMALA_061350</name>
    <name evidence="9" type="ORF">PMUG01_10046600</name>
</gene>
<evidence type="ECO:0000313" key="11">
    <source>
        <dbReference type="Proteomes" id="UP000219813"/>
    </source>
</evidence>
<feature type="region of interest" description="Disordered" evidence="5">
    <location>
        <begin position="72"/>
        <end position="123"/>
    </location>
</feature>
<accession>A0A1A8X0S9</accession>
<evidence type="ECO:0000313" key="10">
    <source>
        <dbReference type="Proteomes" id="UP000078597"/>
    </source>
</evidence>
<feature type="region of interest" description="Disordered" evidence="5">
    <location>
        <begin position="206"/>
        <end position="270"/>
    </location>
</feature>
<dbReference type="InterPro" id="IPR008825">
    <property type="entry name" value="S-antigen"/>
</dbReference>
<evidence type="ECO:0000259" key="7">
    <source>
        <dbReference type="Pfam" id="PF05756"/>
    </source>
</evidence>
<reference evidence="10" key="2">
    <citation type="submission" date="2016-05" db="EMBL/GenBank/DDBJ databases">
        <authorList>
            <person name="Naeem Raeece"/>
        </authorList>
    </citation>
    <scope>NUCLEOTIDE SEQUENCE [LARGE SCALE GENOMIC DNA]</scope>
</reference>
<feature type="compositionally biased region" description="Polar residues" evidence="5">
    <location>
        <begin position="101"/>
        <end position="122"/>
    </location>
</feature>
<feature type="compositionally biased region" description="Polar residues" evidence="5">
    <location>
        <begin position="229"/>
        <end position="245"/>
    </location>
</feature>
<reference evidence="9 11" key="3">
    <citation type="submission" date="2016-06" db="EMBL/GenBank/DDBJ databases">
        <authorList>
            <consortium name="Pathogen Informatics"/>
        </authorList>
    </citation>
    <scope>NUCLEOTIDE SEQUENCE [LARGE SCALE GENOMIC DNA]</scope>
</reference>
<dbReference type="Proteomes" id="UP000078597">
    <property type="component" value="Unassembled WGS sequence"/>
</dbReference>
<dbReference type="Pfam" id="PF07133">
    <property type="entry name" value="Merozoite_SPAM"/>
    <property type="match status" value="1"/>
</dbReference>
<dbReference type="KEGG" id="pmal:PMUG01_10046600"/>
<reference evidence="8" key="1">
    <citation type="submission" date="2016-05" db="EMBL/GenBank/DDBJ databases">
        <authorList>
            <person name="Lavstsen T."/>
            <person name="Jespersen J.S."/>
        </authorList>
    </citation>
    <scope>NUCLEOTIDE SEQUENCE [LARGE SCALE GENOMIC DNA]</scope>
</reference>
<evidence type="ECO:0000313" key="9">
    <source>
        <dbReference type="EMBL" id="SCN45228.1"/>
    </source>
</evidence>
<comment type="function">
    <text evidence="1">S antigens are soluble heat-stable proteins present in the sera of some infected individuals.</text>
</comment>
<feature type="compositionally biased region" description="Acidic residues" evidence="5">
    <location>
        <begin position="294"/>
        <end position="304"/>
    </location>
</feature>
<name>A0A1A8X0S9_PLAMA</name>
<feature type="compositionally biased region" description="Acidic residues" evidence="5">
    <location>
        <begin position="312"/>
        <end position="324"/>
    </location>
</feature>
<dbReference type="Pfam" id="PF05756">
    <property type="entry name" value="S-antigen"/>
    <property type="match status" value="1"/>
</dbReference>
<keyword evidence="6" id="KW-0732">Signal</keyword>
<evidence type="ECO:0000256" key="3">
    <source>
        <dbReference type="ARBA" id="ARBA00015853"/>
    </source>
</evidence>
<evidence type="ECO:0000256" key="2">
    <source>
        <dbReference type="ARBA" id="ARBA00004290"/>
    </source>
</evidence>
<feature type="compositionally biased region" description="Basic and acidic residues" evidence="5">
    <location>
        <begin position="72"/>
        <end position="97"/>
    </location>
</feature>
<feature type="domain" description="S-antigen" evidence="7">
    <location>
        <begin position="1"/>
        <end position="95"/>
    </location>
</feature>
<organism evidence="8 10">
    <name type="scientific">Plasmodium malariae</name>
    <dbReference type="NCBI Taxonomy" id="5858"/>
    <lineage>
        <taxon>Eukaryota</taxon>
        <taxon>Sar</taxon>
        <taxon>Alveolata</taxon>
        <taxon>Apicomplexa</taxon>
        <taxon>Aconoidasida</taxon>
        <taxon>Haemosporida</taxon>
        <taxon>Plasmodiidae</taxon>
        <taxon>Plasmodium</taxon>
        <taxon>Plasmodium (Plasmodium)</taxon>
    </lineage>
</organism>
<dbReference type="GeneID" id="39869466"/>